<organism evidence="1 2">
    <name type="scientific">Chryseobacterium populi</name>
    <dbReference type="NCBI Taxonomy" id="1144316"/>
    <lineage>
        <taxon>Bacteria</taxon>
        <taxon>Pseudomonadati</taxon>
        <taxon>Bacteroidota</taxon>
        <taxon>Flavobacteriia</taxon>
        <taxon>Flavobacteriales</taxon>
        <taxon>Weeksellaceae</taxon>
        <taxon>Chryseobacterium group</taxon>
        <taxon>Chryseobacterium</taxon>
    </lineage>
</organism>
<proteinExistence type="predicted"/>
<dbReference type="EMBL" id="AKJY01000075">
    <property type="protein sequence ID" value="EJL69243.1"/>
    <property type="molecule type" value="Genomic_DNA"/>
</dbReference>
<evidence type="ECO:0000313" key="2">
    <source>
        <dbReference type="Proteomes" id="UP000007509"/>
    </source>
</evidence>
<name>J2K7N1_9FLAO</name>
<sequence length="351" mass="41205">MQLRLHFFVIYMKFSLFIIQILFPLTVFSQSLKPNKKIKSSQDFEHTVSGIMAPANLMDFSRTVLLTNSKNDSVFAAEYENKNNDALFQFKIVPGFVDEERLLNYYYKNFDERRYSPKESEKINKTITFKEGKFKLNGISTYFTHLNRLINVRIYDAGFWMFISEISQKGNDTLFLNKKQDEFLSKLLPTKIVEKNPLTKYSNIIYAPAALRDTLMLRSTMSSATNKLKWLHENINKYERSAGIPGTLLDYQIAGINGFIDYKTKKNPKSSKGGYETTNLVEFFTKLRNAGFIDEFLMESYYYLLTPAENHSFNYTDYQKWKQENSIDYNVNQKYYIIVNSRKKTDLSKDE</sequence>
<gene>
    <name evidence="1" type="ORF">PMI13_03313</name>
</gene>
<protein>
    <submittedName>
        <fullName evidence="1">Uncharacterized protein</fullName>
    </submittedName>
</protein>
<comment type="caution">
    <text evidence="1">The sequence shown here is derived from an EMBL/GenBank/DDBJ whole genome shotgun (WGS) entry which is preliminary data.</text>
</comment>
<reference evidence="1 2" key="1">
    <citation type="journal article" date="2012" name="J. Bacteriol.">
        <title>Twenty-one genome sequences from Pseudomonas species and 19 genome sequences from diverse bacteria isolated from the rhizosphere and endosphere of Populus deltoides.</title>
        <authorList>
            <person name="Brown S.D."/>
            <person name="Utturkar S.M."/>
            <person name="Klingeman D.M."/>
            <person name="Johnson C.M."/>
            <person name="Martin S.L."/>
            <person name="Land M.L."/>
            <person name="Lu T.Y."/>
            <person name="Schadt C.W."/>
            <person name="Doktycz M.J."/>
            <person name="Pelletier D.A."/>
        </authorList>
    </citation>
    <scope>NUCLEOTIDE SEQUENCE [LARGE SCALE GENOMIC DNA]</scope>
    <source>
        <strain evidence="1 2">CF314</strain>
    </source>
</reference>
<keyword evidence="2" id="KW-1185">Reference proteome</keyword>
<dbReference type="Proteomes" id="UP000007509">
    <property type="component" value="Unassembled WGS sequence"/>
</dbReference>
<dbReference type="PATRIC" id="fig|1144316.3.peg.3331"/>
<accession>J2K7N1</accession>
<evidence type="ECO:0000313" key="1">
    <source>
        <dbReference type="EMBL" id="EJL69243.1"/>
    </source>
</evidence>
<dbReference type="AlphaFoldDB" id="J2K7N1"/>